<keyword evidence="1" id="KW-1133">Transmembrane helix</keyword>
<dbReference type="AlphaFoldDB" id="A0A372KKU8"/>
<evidence type="ECO:0000256" key="1">
    <source>
        <dbReference type="SAM" id="Phobius"/>
    </source>
</evidence>
<dbReference type="KEGG" id="schj:DDV21_009910"/>
<feature type="transmembrane region" description="Helical" evidence="1">
    <location>
        <begin position="31"/>
        <end position="62"/>
    </location>
</feature>
<keyword evidence="1" id="KW-0472">Membrane</keyword>
<dbReference type="RefSeq" id="WP_116878440.1">
    <property type="nucleotide sequence ID" value="NZ_CP031733.1"/>
</dbReference>
<name>A0A372KKU8_9STRE</name>
<accession>A0A346NEC2</accession>
<gene>
    <name evidence="2" type="ORF">DDV21_009910</name>
    <name evidence="3" type="ORF">DDV22_07905</name>
    <name evidence="4" type="ORF">DDV23_07260</name>
</gene>
<keyword evidence="7" id="KW-1185">Reference proteome</keyword>
<dbReference type="Proteomes" id="UP000246115">
    <property type="component" value="Chromosome"/>
</dbReference>
<dbReference type="OrthoDB" id="9920309at2"/>
<sequence>MRILIVLLAAALFFGEWFIIRYTGINKWLPILGACLFTLPVSLFLGMHLVVLPLLMMLLALFGCELEDWFKRYLRKKKLSEFQRSELKDL</sequence>
<reference evidence="3 7" key="1">
    <citation type="submission" date="2018-08" db="EMBL/GenBank/DDBJ databases">
        <title>Draft genome of Streptococcus sp .nov. Z2.</title>
        <authorList>
            <person name="Tian Z."/>
        </authorList>
    </citation>
    <scope>NUCLEOTIDE SEQUENCE [LARGE SCALE GENOMIC DNA]</scope>
    <source>
        <strain evidence="3 7">Z2</strain>
    </source>
</reference>
<evidence type="ECO:0000313" key="6">
    <source>
        <dbReference type="Proteomes" id="UP000262901"/>
    </source>
</evidence>
<reference evidence="4 6" key="2">
    <citation type="submission" date="2018-08" db="EMBL/GenBank/DDBJ databases">
        <title>Draft genome of Streptococcus sp. nov. Z1.</title>
        <authorList>
            <person name="Tian Z."/>
        </authorList>
    </citation>
    <scope>NUCLEOTIDE SEQUENCE [LARGE SCALE GENOMIC DNA]</scope>
    <source>
        <strain evidence="4">Z1</strain>
        <strain evidence="6">Z1(2018)</strain>
    </source>
</reference>
<evidence type="ECO:0000313" key="5">
    <source>
        <dbReference type="Proteomes" id="UP000246115"/>
    </source>
</evidence>
<accession>A0A372KKU8</accession>
<evidence type="ECO:0000313" key="7">
    <source>
        <dbReference type="Proteomes" id="UP000264056"/>
    </source>
</evidence>
<dbReference type="Proteomes" id="UP000262901">
    <property type="component" value="Unassembled WGS sequence"/>
</dbReference>
<reference evidence="2" key="4">
    <citation type="journal article" date="2019" name="Int. J. Syst. Evol. Microbiol.">
        <title>Streptococcus chenjunshii sp. nov. isolated from feces of Tibetan antelopes.</title>
        <authorList>
            <person name="Tian Z."/>
            <person name="Lu S."/>
            <person name="Jin D."/>
            <person name="Yang J."/>
            <person name="Pu J."/>
            <person name="Lai X.H."/>
            <person name="Bai X.N."/>
            <person name="Wu X.M."/>
            <person name="Li J."/>
            <person name="Wang S."/>
            <person name="Xu J."/>
        </authorList>
    </citation>
    <scope>NUCLEOTIDE SEQUENCE</scope>
    <source>
        <strain evidence="2">Z15</strain>
    </source>
</reference>
<dbReference type="Proteomes" id="UP000264056">
    <property type="component" value="Unassembled WGS sequence"/>
</dbReference>
<dbReference type="EMBL" id="QVQY01000022">
    <property type="protein sequence ID" value="RFU50577.1"/>
    <property type="molecule type" value="Genomic_DNA"/>
</dbReference>
<proteinExistence type="predicted"/>
<keyword evidence="1" id="KW-0812">Transmembrane</keyword>
<organism evidence="4 6">
    <name type="scientific">Streptococcus chenjunshii</name>
    <dbReference type="NCBI Taxonomy" id="2173853"/>
    <lineage>
        <taxon>Bacteria</taxon>
        <taxon>Bacillati</taxon>
        <taxon>Bacillota</taxon>
        <taxon>Bacilli</taxon>
        <taxon>Lactobacillales</taxon>
        <taxon>Streptococcaceae</taxon>
        <taxon>Streptococcus</taxon>
    </lineage>
</organism>
<evidence type="ECO:0000313" key="3">
    <source>
        <dbReference type="EMBL" id="RFU50577.1"/>
    </source>
</evidence>
<dbReference type="EMBL" id="QVQZ01000016">
    <property type="protein sequence ID" value="RFU52905.1"/>
    <property type="molecule type" value="Genomic_DNA"/>
</dbReference>
<reference evidence="5" key="3">
    <citation type="submission" date="2018-08" db="EMBL/GenBank/DDBJ databases">
        <title>Streptococcus chenjunshii sp. nov., isolated from stools sample of the Tibetan antelope in the Qinghai-Tibet plateau, China.</title>
        <authorList>
            <person name="Tian Z."/>
        </authorList>
    </citation>
    <scope>NUCLEOTIDE SEQUENCE [LARGE SCALE GENOMIC DNA]</scope>
    <source>
        <strain evidence="5">Z15</strain>
    </source>
</reference>
<dbReference type="EMBL" id="CP031733">
    <property type="protein sequence ID" value="AXQ79367.1"/>
    <property type="molecule type" value="Genomic_DNA"/>
</dbReference>
<evidence type="ECO:0000313" key="4">
    <source>
        <dbReference type="EMBL" id="RFU52905.1"/>
    </source>
</evidence>
<protein>
    <submittedName>
        <fullName evidence="4">Uncharacterized protein</fullName>
    </submittedName>
</protein>
<evidence type="ECO:0000313" key="2">
    <source>
        <dbReference type="EMBL" id="AXQ79367.1"/>
    </source>
</evidence>